<dbReference type="RefSeq" id="WP_187967394.1">
    <property type="nucleotide sequence ID" value="NZ_JACVDC010000100.1"/>
</dbReference>
<dbReference type="Proteomes" id="UP000653730">
    <property type="component" value="Unassembled WGS sequence"/>
</dbReference>
<evidence type="ECO:0000313" key="3">
    <source>
        <dbReference type="Proteomes" id="UP000653730"/>
    </source>
</evidence>
<feature type="chain" id="PRO_5038012347" description="NigD-like protein" evidence="1">
    <location>
        <begin position="20"/>
        <end position="296"/>
    </location>
</feature>
<proteinExistence type="predicted"/>
<feature type="signal peptide" evidence="1">
    <location>
        <begin position="1"/>
        <end position="19"/>
    </location>
</feature>
<keyword evidence="1" id="KW-0732">Signal</keyword>
<name>A0A926JVU9_9FLAO</name>
<evidence type="ECO:0000313" key="2">
    <source>
        <dbReference type="EMBL" id="MBC9798269.1"/>
    </source>
</evidence>
<reference evidence="2 3" key="1">
    <citation type="submission" date="2020-09" db="EMBL/GenBank/DDBJ databases">
        <title>Sinomicrobium weinanense sp. nov., a halophilic bacteria isolated from saline-alkali soil.</title>
        <authorList>
            <person name="Wu P."/>
            <person name="Ren H."/>
            <person name="Mei Y."/>
            <person name="Liang Y."/>
            <person name="Chen Z."/>
        </authorList>
    </citation>
    <scope>NUCLEOTIDE SEQUENCE [LARGE SCALE GENOMIC DNA]</scope>
    <source>
        <strain evidence="2 3">FJxs</strain>
    </source>
</reference>
<keyword evidence="3" id="KW-1185">Reference proteome</keyword>
<organism evidence="2 3">
    <name type="scientific">Sinomicrobium weinanense</name>
    <dbReference type="NCBI Taxonomy" id="2842200"/>
    <lineage>
        <taxon>Bacteria</taxon>
        <taxon>Pseudomonadati</taxon>
        <taxon>Bacteroidota</taxon>
        <taxon>Flavobacteriia</taxon>
        <taxon>Flavobacteriales</taxon>
        <taxon>Flavobacteriaceae</taxon>
        <taxon>Sinomicrobium</taxon>
    </lineage>
</organism>
<dbReference type="AlphaFoldDB" id="A0A926JVU9"/>
<comment type="caution">
    <text evidence="2">The sequence shown here is derived from an EMBL/GenBank/DDBJ whole genome shotgun (WGS) entry which is preliminary data.</text>
</comment>
<protein>
    <recommendedName>
        <fullName evidence="4">NigD-like protein</fullName>
    </recommendedName>
</protein>
<sequence>MKRIIFTALGLIAVSKVFTACEFNQSVHKDLKTGALSKGDGIACESITMEVNGTKDHRNTFVFGEKVNLVFNDLTGFTKIDGKTYPFLSLDIVKNEKDTVLSYANLLGDIKEGTDLSPLQLQANFTAALPHGNNEKYKLYIHIWDGKGKGNFSYELPFTIKKSELLDIERSDITYQNIYLWNESLGQPVLDKTIDFDHTLRLILEGITGLEETEGKIYPVFSIDLVDSAGNIMLSNPNVFSAYETTGINAADFKKQASAKITFQKGKVNNPCKLTATLKDRHSKKKIVVAAALEIK</sequence>
<dbReference type="EMBL" id="JACVDC010000100">
    <property type="protein sequence ID" value="MBC9798269.1"/>
    <property type="molecule type" value="Genomic_DNA"/>
</dbReference>
<gene>
    <name evidence="2" type="ORF">IBL28_20035</name>
</gene>
<evidence type="ECO:0008006" key="4">
    <source>
        <dbReference type="Google" id="ProtNLM"/>
    </source>
</evidence>
<accession>A0A926JVU9</accession>
<evidence type="ECO:0000256" key="1">
    <source>
        <dbReference type="SAM" id="SignalP"/>
    </source>
</evidence>